<dbReference type="SMART" id="SM00075">
    <property type="entry name" value="HYDRO"/>
    <property type="match status" value="1"/>
</dbReference>
<evidence type="ECO:0000313" key="7">
    <source>
        <dbReference type="EMBL" id="EFI95556.1"/>
    </source>
</evidence>
<sequence length="103" mass="10447">MRFSILVFALPALVAATGTPASCSGGGVYCCNKTVDHNDKSIQKQLSLVGVTAGSIHDLGLTCTPITAIGVGSGAQCSAQSVCCSKSYQNGLVNVNCTPIKIL</sequence>
<dbReference type="Pfam" id="PF01185">
    <property type="entry name" value="Hydrophobin"/>
    <property type="match status" value="1"/>
</dbReference>
<dbReference type="HOGENOM" id="CLU_105134_3_1_1"/>
<keyword evidence="4 6" id="KW-0964">Secreted</keyword>
<feature type="signal peptide" evidence="6">
    <location>
        <begin position="1"/>
        <end position="16"/>
    </location>
</feature>
<dbReference type="GO" id="GO:0005199">
    <property type="term" value="F:structural constituent of cell wall"/>
    <property type="evidence" value="ECO:0007669"/>
    <property type="project" value="InterPro"/>
</dbReference>
<dbReference type="CDD" id="cd23507">
    <property type="entry name" value="hydrophobin_I"/>
    <property type="match status" value="1"/>
</dbReference>
<name>D8Q8Y7_SCHCM</name>
<comment type="subcellular location">
    <subcellularLocation>
        <location evidence="1 6">Secreted</location>
        <location evidence="1 6">Cell wall</location>
    </subcellularLocation>
</comment>
<proteinExistence type="inferred from homology"/>
<keyword evidence="3 6" id="KW-0134">Cell wall</keyword>
<keyword evidence="6" id="KW-0732">Signal</keyword>
<dbReference type="GO" id="GO:0009277">
    <property type="term" value="C:fungal-type cell wall"/>
    <property type="evidence" value="ECO:0007669"/>
    <property type="project" value="InterPro"/>
</dbReference>
<comment type="similarity">
    <text evidence="2 6">Belongs to the fungal hydrophobin family.</text>
</comment>
<evidence type="ECO:0000256" key="2">
    <source>
        <dbReference type="ARBA" id="ARBA00010446"/>
    </source>
</evidence>
<dbReference type="AlphaFoldDB" id="D8Q8Y7"/>
<keyword evidence="5 6" id="KW-1015">Disulfide bond</keyword>
<dbReference type="EMBL" id="GL377308">
    <property type="protein sequence ID" value="EFI95556.1"/>
    <property type="molecule type" value="Genomic_DNA"/>
</dbReference>
<dbReference type="Proteomes" id="UP000007431">
    <property type="component" value="Unassembled WGS sequence"/>
</dbReference>
<evidence type="ECO:0000256" key="3">
    <source>
        <dbReference type="ARBA" id="ARBA00022512"/>
    </source>
</evidence>
<keyword evidence="8" id="KW-1185">Reference proteome</keyword>
<dbReference type="VEuPathDB" id="FungiDB:SCHCODRAFT_02547619"/>
<evidence type="ECO:0000256" key="1">
    <source>
        <dbReference type="ARBA" id="ARBA00004191"/>
    </source>
</evidence>
<evidence type="ECO:0000256" key="6">
    <source>
        <dbReference type="RuleBase" id="RU365009"/>
    </source>
</evidence>
<organism evidence="8">
    <name type="scientific">Schizophyllum commune (strain H4-8 / FGSC 9210)</name>
    <name type="common">Split gill fungus</name>
    <dbReference type="NCBI Taxonomy" id="578458"/>
    <lineage>
        <taxon>Eukaryota</taxon>
        <taxon>Fungi</taxon>
        <taxon>Dikarya</taxon>
        <taxon>Basidiomycota</taxon>
        <taxon>Agaricomycotina</taxon>
        <taxon>Agaricomycetes</taxon>
        <taxon>Agaricomycetidae</taxon>
        <taxon>Agaricales</taxon>
        <taxon>Schizophyllaceae</taxon>
        <taxon>Schizophyllum</taxon>
    </lineage>
</organism>
<evidence type="ECO:0000256" key="4">
    <source>
        <dbReference type="ARBA" id="ARBA00022525"/>
    </source>
</evidence>
<evidence type="ECO:0000256" key="5">
    <source>
        <dbReference type="ARBA" id="ARBA00023157"/>
    </source>
</evidence>
<dbReference type="OMA" id="TSCTEQP"/>
<protein>
    <recommendedName>
        <fullName evidence="6">Hydrophobin</fullName>
    </recommendedName>
</protein>
<dbReference type="InParanoid" id="D8Q8Y7"/>
<dbReference type="InterPro" id="IPR001338">
    <property type="entry name" value="Class_I_Hydrophobin"/>
</dbReference>
<accession>D8Q8Y7</accession>
<reference evidence="7 8" key="1">
    <citation type="journal article" date="2010" name="Nat. Biotechnol.">
        <title>Genome sequence of the model mushroom Schizophyllum commune.</title>
        <authorList>
            <person name="Ohm R.A."/>
            <person name="de Jong J.F."/>
            <person name="Lugones L.G."/>
            <person name="Aerts A."/>
            <person name="Kothe E."/>
            <person name="Stajich J.E."/>
            <person name="de Vries R.P."/>
            <person name="Record E."/>
            <person name="Levasseur A."/>
            <person name="Baker S.E."/>
            <person name="Bartholomew K.A."/>
            <person name="Coutinho P.M."/>
            <person name="Erdmann S."/>
            <person name="Fowler T.J."/>
            <person name="Gathman A.C."/>
            <person name="Lombard V."/>
            <person name="Henrissat B."/>
            <person name="Knabe N."/>
            <person name="Kuees U."/>
            <person name="Lilly W.W."/>
            <person name="Lindquist E."/>
            <person name="Lucas S."/>
            <person name="Magnuson J.K."/>
            <person name="Piumi F."/>
            <person name="Raudaskoski M."/>
            <person name="Salamov A."/>
            <person name="Schmutz J."/>
            <person name="Schwarze F.W.M.R."/>
            <person name="vanKuyk P.A."/>
            <person name="Horton J.S."/>
            <person name="Grigoriev I.V."/>
            <person name="Woesten H.A.B."/>
        </authorList>
    </citation>
    <scope>NUCLEOTIDE SEQUENCE [LARGE SCALE GENOMIC DNA]</scope>
    <source>
        <strain evidence="8">H4-8 / FGSC 9210</strain>
    </source>
</reference>
<gene>
    <name evidence="7" type="primary">HYD9</name>
    <name evidence="7" type="ORF">SCHCODRAFT_249002</name>
</gene>
<evidence type="ECO:0000313" key="8">
    <source>
        <dbReference type="Proteomes" id="UP000007431"/>
    </source>
</evidence>
<feature type="chain" id="PRO_5013987682" description="Hydrophobin" evidence="6">
    <location>
        <begin position="17"/>
        <end position="103"/>
    </location>
</feature>
<dbReference type="STRING" id="578458.D8Q8Y7"/>